<dbReference type="AlphaFoldDB" id="A0A2T0WFG5"/>
<sequence length="349" mass="39587">MKQYFKLLTILILSIFLFSCESSDDPDLTPVQEEFPDLQIFVDRFVEEAQLRGYTLDLSNVDAEYTDELTRNDITFCGIGYVNFQQTGRRTVLISKAEYCAWATKSDLERENLFFHELGHAVLNLPHDNALKCDGKPLSMMTEQFNTFEIYKEGEEELRTYYLDELFDRLVANEQCIDFGQDFGQDPVFFANDMSDPSWNFSNDNGNYQVSRGVHENSETTYLGISSEGNGQNTGYIYKQLDAPNIPEGASVTLRTKVNAENLQGPGVAIALRVYEREIGTTGATTTESHLLSTEPNPVSGDLNDYVMELTLPNFTRKTIFMIPFAVMMPGTEGQAYFDDFEIIVEDMP</sequence>
<evidence type="ECO:0000313" key="2">
    <source>
        <dbReference type="EMBL" id="PRY85450.1"/>
    </source>
</evidence>
<proteinExistence type="predicted"/>
<name>A0A2T0WFG5_9BACT</name>
<dbReference type="Gene3D" id="2.60.120.260">
    <property type="entry name" value="Galactose-binding domain-like"/>
    <property type="match status" value="1"/>
</dbReference>
<accession>A0A2T0WFG5</accession>
<dbReference type="EMBL" id="PVTR01000012">
    <property type="protein sequence ID" value="PRY85450.1"/>
    <property type="molecule type" value="Genomic_DNA"/>
</dbReference>
<keyword evidence="1" id="KW-0732">Signal</keyword>
<keyword evidence="3" id="KW-1185">Reference proteome</keyword>
<dbReference type="RefSeq" id="WP_106134989.1">
    <property type="nucleotide sequence ID" value="NZ_PVTR01000012.1"/>
</dbReference>
<evidence type="ECO:0000313" key="3">
    <source>
        <dbReference type="Proteomes" id="UP000238157"/>
    </source>
</evidence>
<evidence type="ECO:0008006" key="4">
    <source>
        <dbReference type="Google" id="ProtNLM"/>
    </source>
</evidence>
<organism evidence="2 3">
    <name type="scientific">Mongoliibacter ruber</name>
    <dbReference type="NCBI Taxonomy" id="1750599"/>
    <lineage>
        <taxon>Bacteria</taxon>
        <taxon>Pseudomonadati</taxon>
        <taxon>Bacteroidota</taxon>
        <taxon>Cytophagia</taxon>
        <taxon>Cytophagales</taxon>
        <taxon>Cyclobacteriaceae</taxon>
        <taxon>Mongoliibacter</taxon>
    </lineage>
</organism>
<comment type="caution">
    <text evidence="2">The sequence shown here is derived from an EMBL/GenBank/DDBJ whole genome shotgun (WGS) entry which is preliminary data.</text>
</comment>
<dbReference type="PROSITE" id="PS51257">
    <property type="entry name" value="PROKAR_LIPOPROTEIN"/>
    <property type="match status" value="1"/>
</dbReference>
<reference evidence="2 3" key="1">
    <citation type="submission" date="2018-03" db="EMBL/GenBank/DDBJ databases">
        <title>Genomic Encyclopedia of Archaeal and Bacterial Type Strains, Phase II (KMG-II): from individual species to whole genera.</title>
        <authorList>
            <person name="Goeker M."/>
        </authorList>
    </citation>
    <scope>NUCLEOTIDE SEQUENCE [LARGE SCALE GENOMIC DNA]</scope>
    <source>
        <strain evidence="2 3">DSM 27929</strain>
    </source>
</reference>
<dbReference type="Proteomes" id="UP000238157">
    <property type="component" value="Unassembled WGS sequence"/>
</dbReference>
<feature type="chain" id="PRO_5015393559" description="Dual-action HEIGH metallo-peptidase" evidence="1">
    <location>
        <begin position="24"/>
        <end position="349"/>
    </location>
</feature>
<evidence type="ECO:0000256" key="1">
    <source>
        <dbReference type="SAM" id="SignalP"/>
    </source>
</evidence>
<feature type="signal peptide" evidence="1">
    <location>
        <begin position="1"/>
        <end position="23"/>
    </location>
</feature>
<dbReference type="OrthoDB" id="5295861at2"/>
<gene>
    <name evidence="2" type="ORF">CLW00_11231</name>
</gene>
<protein>
    <recommendedName>
        <fullName evidence="4">Dual-action HEIGH metallo-peptidase</fullName>
    </recommendedName>
</protein>